<accession>A0A1B2JE97</accession>
<evidence type="ECO:0000256" key="3">
    <source>
        <dbReference type="ARBA" id="ARBA00022989"/>
    </source>
</evidence>
<dbReference type="GO" id="GO:0009100">
    <property type="term" value="P:glycoprotein metabolic process"/>
    <property type="evidence" value="ECO:0007669"/>
    <property type="project" value="UniProtKB-ARBA"/>
</dbReference>
<feature type="domain" description="LicD/FKTN/FKRP nucleotidyltransferase" evidence="6">
    <location>
        <begin position="595"/>
        <end position="635"/>
    </location>
</feature>
<protein>
    <submittedName>
        <fullName evidence="7">BA75_03953T0</fullName>
    </submittedName>
</protein>
<feature type="transmembrane region" description="Helical" evidence="5">
    <location>
        <begin position="12"/>
        <end position="33"/>
    </location>
</feature>
<keyword evidence="4 5" id="KW-0472">Membrane</keyword>
<name>A0A1B2JE97_PICPA</name>
<evidence type="ECO:0000313" key="7">
    <source>
        <dbReference type="EMBL" id="ANZ76357.1"/>
    </source>
</evidence>
<sequence length="777" mass="89522">MTLKSALRARSSKGLIGAVIIASIIFFTTITFYDESKIVGIIRVSDTYTGPSTVAPTSNASYVIADNKINGYGVPLIDTESNSRYEDQDSISIEKELRYRIAKSTKEEENMWKFDTTLSEASLTIPNMQSFELQPFKERLDNSLFNSKNVGNFYFYDPRLTYSVYLKYIRHKSSSESTANSTIPFNWAHFRDLSSLNPYLDIKPEDKVTCNYFYESSNKDKQKPRGNCIEFKDVSDEHLLSNGIPSKDHLPGPFILRSLGIPMKHTAKRLESNLYLLTGAPVPLSLSFMTKEGLYQVGIDQAGKLDPNIARTELWEFYKDGKENIQFNAQEELSHLMKTVPSSSNSSSGEGHFTTELMENNFELPLSKDDFTFDDSEVKSLIEGLSEMDLDLHTQRYKESLQYSFSTPENDVKKYFYEARMIINTDNKEGGAHYDWRFFNGAMNHESSGFTEGERRLRKRSVLHRLLRNWLVFNYQQGSPTWLAHGTLLSWYWNSLLFPWDYDIDVQMPVKSLNNLCANFNQSLIIEDLTEGYSSFFLDCGSSITHRTKGMGLNFIDARFINVETGLYIDITGLSTSQAARPPRFKNASKKDPIYNCRNNHFYSYDNLSPLKYTLMEGVPSFIPQQYEEILSEEYTTGLTSKHYNGHFFMTQLNLWLERDPMLAYVPSSKYQNENGGVDHNKIIQSILELSNIKKLELLDDNPDILEEFIRTYELTYSHQKEMQFLSGVKPDGEKSTNPDDLSNSYQEFLAGLKKFQPLFKDLFQFERIDLSKHRKQ</sequence>
<feature type="domain" description="LicD/FKTN/FKRP nucleotidyltransferase" evidence="6">
    <location>
        <begin position="480"/>
        <end position="581"/>
    </location>
</feature>
<gene>
    <name evidence="7" type="ORF">ATY40_BA7503953</name>
</gene>
<evidence type="ECO:0000256" key="2">
    <source>
        <dbReference type="ARBA" id="ARBA00022692"/>
    </source>
</evidence>
<dbReference type="Pfam" id="PF04991">
    <property type="entry name" value="LicD"/>
    <property type="match status" value="2"/>
</dbReference>
<keyword evidence="3 5" id="KW-1133">Transmembrane helix</keyword>
<organism evidence="7 8">
    <name type="scientific">Komagataella pastoris</name>
    <name type="common">Yeast</name>
    <name type="synonym">Pichia pastoris</name>
    <dbReference type="NCBI Taxonomy" id="4922"/>
    <lineage>
        <taxon>Eukaryota</taxon>
        <taxon>Fungi</taxon>
        <taxon>Dikarya</taxon>
        <taxon>Ascomycota</taxon>
        <taxon>Saccharomycotina</taxon>
        <taxon>Pichiomycetes</taxon>
        <taxon>Pichiales</taxon>
        <taxon>Pichiaceae</taxon>
        <taxon>Komagataella</taxon>
    </lineage>
</organism>
<keyword evidence="8" id="KW-1185">Reference proteome</keyword>
<dbReference type="InterPro" id="IPR007074">
    <property type="entry name" value="LicD/FKTN/FKRP_NTP_transf"/>
</dbReference>
<keyword evidence="2 5" id="KW-0812">Transmembrane</keyword>
<evidence type="ECO:0000313" key="8">
    <source>
        <dbReference type="Proteomes" id="UP000094565"/>
    </source>
</evidence>
<evidence type="ECO:0000259" key="6">
    <source>
        <dbReference type="Pfam" id="PF04991"/>
    </source>
</evidence>
<dbReference type="OrthoDB" id="444255at2759"/>
<dbReference type="AlphaFoldDB" id="A0A1B2JE97"/>
<comment type="subcellular location">
    <subcellularLocation>
        <location evidence="1">Membrane</location>
        <topology evidence="1">Single-pass membrane protein</topology>
    </subcellularLocation>
</comment>
<dbReference type="PANTHER" id="PTHR15407:SF28">
    <property type="entry name" value="RIBITOL-5-PHOSPHATE TRANSFERASE FKTN"/>
    <property type="match status" value="1"/>
</dbReference>
<proteinExistence type="predicted"/>
<evidence type="ECO:0000256" key="5">
    <source>
        <dbReference type="SAM" id="Phobius"/>
    </source>
</evidence>
<dbReference type="PANTHER" id="PTHR15407">
    <property type="entry name" value="FUKUTIN-RELATED"/>
    <property type="match status" value="1"/>
</dbReference>
<dbReference type="Proteomes" id="UP000094565">
    <property type="component" value="Chromosome 3"/>
</dbReference>
<dbReference type="EMBL" id="CP014586">
    <property type="protein sequence ID" value="ANZ76357.1"/>
    <property type="molecule type" value="Genomic_DNA"/>
</dbReference>
<dbReference type="InterPro" id="IPR009644">
    <property type="entry name" value="FKTN/MNN4/W02B3.4-1"/>
</dbReference>
<reference evidence="7 8" key="1">
    <citation type="submission" date="2016-02" db="EMBL/GenBank/DDBJ databases">
        <title>Comparative genomic and transcriptomic foundation for Pichia pastoris.</title>
        <authorList>
            <person name="Love K.R."/>
            <person name="Shah K.A."/>
            <person name="Whittaker C.A."/>
            <person name="Wu J."/>
            <person name="Bartlett M.C."/>
            <person name="Ma D."/>
            <person name="Leeson R.L."/>
            <person name="Priest M."/>
            <person name="Young S.K."/>
            <person name="Love J.C."/>
        </authorList>
    </citation>
    <scope>NUCLEOTIDE SEQUENCE [LARGE SCALE GENOMIC DNA]</scope>
    <source>
        <strain evidence="7 8">ATCC 28485</strain>
    </source>
</reference>
<evidence type="ECO:0000256" key="4">
    <source>
        <dbReference type="ARBA" id="ARBA00023136"/>
    </source>
</evidence>
<dbReference type="GO" id="GO:0016020">
    <property type="term" value="C:membrane"/>
    <property type="evidence" value="ECO:0007669"/>
    <property type="project" value="UniProtKB-SubCell"/>
</dbReference>
<evidence type="ECO:0000256" key="1">
    <source>
        <dbReference type="ARBA" id="ARBA00004167"/>
    </source>
</evidence>